<dbReference type="AlphaFoldDB" id="A0A3M7T0L5"/>
<dbReference type="Pfam" id="PF23554">
    <property type="entry name" value="TPR_DOCK"/>
    <property type="match status" value="2"/>
</dbReference>
<dbReference type="InterPro" id="IPR035892">
    <property type="entry name" value="C2_domain_sf"/>
</dbReference>
<dbReference type="GO" id="GO:0005737">
    <property type="term" value="C:cytoplasm"/>
    <property type="evidence" value="ECO:0007669"/>
    <property type="project" value="TreeGrafter"/>
</dbReference>
<protein>
    <submittedName>
        <fullName evidence="3">Dedicator of cytokinesis 3-like isoform X1</fullName>
    </submittedName>
</protein>
<name>A0A3M7T0L5_BRAPC</name>
<dbReference type="Proteomes" id="UP000276133">
    <property type="component" value="Unassembled WGS sequence"/>
</dbReference>
<feature type="domain" description="C2 DOCK-type" evidence="1">
    <location>
        <begin position="11"/>
        <end position="114"/>
    </location>
</feature>
<evidence type="ECO:0000259" key="2">
    <source>
        <dbReference type="Pfam" id="PF23554"/>
    </source>
</evidence>
<dbReference type="PANTHER" id="PTHR45653:SF10">
    <property type="entry name" value="MYOBLAST CITY, ISOFORM B"/>
    <property type="match status" value="1"/>
</dbReference>
<evidence type="ECO:0000313" key="4">
    <source>
        <dbReference type="Proteomes" id="UP000276133"/>
    </source>
</evidence>
<dbReference type="GO" id="GO:0005886">
    <property type="term" value="C:plasma membrane"/>
    <property type="evidence" value="ECO:0007669"/>
    <property type="project" value="TreeGrafter"/>
</dbReference>
<feature type="non-terminal residue" evidence="3">
    <location>
        <position position="487"/>
    </location>
</feature>
<dbReference type="OrthoDB" id="18896at2759"/>
<feature type="domain" description="Dedicator of cytokinesis TPR repeats region" evidence="2">
    <location>
        <begin position="293"/>
        <end position="470"/>
    </location>
</feature>
<dbReference type="InterPro" id="IPR056372">
    <property type="entry name" value="TPR_DOCK"/>
</dbReference>
<dbReference type="GO" id="GO:0007264">
    <property type="term" value="P:small GTPase-mediated signal transduction"/>
    <property type="evidence" value="ECO:0007669"/>
    <property type="project" value="InterPro"/>
</dbReference>
<dbReference type="Pfam" id="PF14429">
    <property type="entry name" value="DOCK-C2"/>
    <property type="match status" value="1"/>
</dbReference>
<evidence type="ECO:0000313" key="3">
    <source>
        <dbReference type="EMBL" id="RNA41495.1"/>
    </source>
</evidence>
<dbReference type="InterPro" id="IPR027007">
    <property type="entry name" value="C2_DOCK-type_domain"/>
</dbReference>
<proteinExistence type="predicted"/>
<evidence type="ECO:0000259" key="1">
    <source>
        <dbReference type="Pfam" id="PF14429"/>
    </source>
</evidence>
<accession>A0A3M7T0L5</accession>
<gene>
    <name evidence="3" type="ORF">BpHYR1_025895</name>
</gene>
<dbReference type="EMBL" id="REGN01000495">
    <property type="protein sequence ID" value="RNA41495.1"/>
    <property type="molecule type" value="Genomic_DNA"/>
</dbReference>
<feature type="non-terminal residue" evidence="3">
    <location>
        <position position="1"/>
    </location>
</feature>
<reference evidence="3 4" key="1">
    <citation type="journal article" date="2018" name="Sci. Rep.">
        <title>Genomic signatures of local adaptation to the degree of environmental predictability in rotifers.</title>
        <authorList>
            <person name="Franch-Gras L."/>
            <person name="Hahn C."/>
            <person name="Garcia-Roger E.M."/>
            <person name="Carmona M.J."/>
            <person name="Serra M."/>
            <person name="Gomez A."/>
        </authorList>
    </citation>
    <scope>NUCLEOTIDE SEQUENCE [LARGE SCALE GENOMIC DNA]</scope>
    <source>
        <strain evidence="3">HYR1</strain>
    </source>
</reference>
<sequence length="487" mass="56885">ISIPCGKKVKELKKLYLRFLVRSRSHDTKDKNKIIGISYLQITNEDGSVIKDMHCYLPINRIETEIEPIVMNGCFIPLKFQSFSINNWQNNPDKLKEFLEIKVKVVSTQLTQNVTLLNLLSFPTYENLDENHYQCLLGYLNELSSLKEEQTSEIVKFLQAILDKLIDILLDLKNKNEKINEKTIEFHRMSIQPRVFEILVFIFQIIENQSKYASFRSVIDAYLEKNFCITLVHKPILRILYQLLSATYEKYKSTRINGEFDRNSLSGNFETNEERLVDQKSFNSRSSVNSNYSEINDELTINAIKSIEYIFKFAFRSRELLSIYNKSNNINTKGETFNKDIEDIFKLMVEFTKLDPKKTSSIYESMADISPQAKITKIQSFILKNVVNLITILLISNRYSIESISKLYVGFFESRFVLQTQFLSKIIKTKLFEFSESRKILLEPMCKVIAHYLTYENDNECDKINQGIQTLGKITAELMNVLEKQKI</sequence>
<dbReference type="PANTHER" id="PTHR45653">
    <property type="entry name" value="DEDICATOR OF CYTOKINESIS"/>
    <property type="match status" value="1"/>
</dbReference>
<dbReference type="STRING" id="10195.A0A3M7T0L5"/>
<comment type="caution">
    <text evidence="3">The sequence shown here is derived from an EMBL/GenBank/DDBJ whole genome shotgun (WGS) entry which is preliminary data.</text>
</comment>
<feature type="domain" description="Dedicator of cytokinesis TPR repeats region" evidence="2">
    <location>
        <begin position="142"/>
        <end position="255"/>
    </location>
</feature>
<keyword evidence="4" id="KW-1185">Reference proteome</keyword>
<dbReference type="GO" id="GO:0031267">
    <property type="term" value="F:small GTPase binding"/>
    <property type="evidence" value="ECO:0007669"/>
    <property type="project" value="TreeGrafter"/>
</dbReference>
<dbReference type="Gene3D" id="2.60.40.150">
    <property type="entry name" value="C2 domain"/>
    <property type="match status" value="1"/>
</dbReference>
<dbReference type="GO" id="GO:0005085">
    <property type="term" value="F:guanyl-nucleotide exchange factor activity"/>
    <property type="evidence" value="ECO:0007669"/>
    <property type="project" value="InterPro"/>
</dbReference>
<organism evidence="3 4">
    <name type="scientific">Brachionus plicatilis</name>
    <name type="common">Marine rotifer</name>
    <name type="synonym">Brachionus muelleri</name>
    <dbReference type="NCBI Taxonomy" id="10195"/>
    <lineage>
        <taxon>Eukaryota</taxon>
        <taxon>Metazoa</taxon>
        <taxon>Spiralia</taxon>
        <taxon>Gnathifera</taxon>
        <taxon>Rotifera</taxon>
        <taxon>Eurotatoria</taxon>
        <taxon>Monogononta</taxon>
        <taxon>Pseudotrocha</taxon>
        <taxon>Ploima</taxon>
        <taxon>Brachionidae</taxon>
        <taxon>Brachionus</taxon>
    </lineage>
</organism>
<dbReference type="InterPro" id="IPR026791">
    <property type="entry name" value="DOCK"/>
</dbReference>